<keyword evidence="3 5" id="KW-0472">Membrane</keyword>
<feature type="transmembrane region" description="Helical" evidence="5">
    <location>
        <begin position="39"/>
        <end position="57"/>
    </location>
</feature>
<dbReference type="GO" id="GO:0022857">
    <property type="term" value="F:transmembrane transporter activity"/>
    <property type="evidence" value="ECO:0007669"/>
    <property type="project" value="InterPro"/>
</dbReference>
<dbReference type="EnsemblMetazoa" id="XM_021048570.2">
    <property type="protein sequence ID" value="XP_020904229.2"/>
    <property type="gene ID" value="LOC110242563"/>
</dbReference>
<keyword evidence="1 5" id="KW-0812">Transmembrane</keyword>
<dbReference type="Proteomes" id="UP000887567">
    <property type="component" value="Unplaced"/>
</dbReference>
<feature type="transmembrane region" description="Helical" evidence="5">
    <location>
        <begin position="353"/>
        <end position="372"/>
    </location>
</feature>
<dbReference type="PANTHER" id="PTHR23121:SF9">
    <property type="entry name" value="SODIUM-DEPENDENT GLUCOSE TRANSPORTER 1"/>
    <property type="match status" value="1"/>
</dbReference>
<dbReference type="Gene3D" id="1.20.1250.20">
    <property type="entry name" value="MFS general substrate transporter like domains"/>
    <property type="match status" value="2"/>
</dbReference>
<feature type="transmembrane region" description="Helical" evidence="5">
    <location>
        <begin position="89"/>
        <end position="115"/>
    </location>
</feature>
<dbReference type="OrthoDB" id="18420at2759"/>
<organism evidence="6 7">
    <name type="scientific">Exaiptasia diaphana</name>
    <name type="common">Tropical sea anemone</name>
    <name type="synonym">Aiptasia pulchella</name>
    <dbReference type="NCBI Taxonomy" id="2652724"/>
    <lineage>
        <taxon>Eukaryota</taxon>
        <taxon>Metazoa</taxon>
        <taxon>Cnidaria</taxon>
        <taxon>Anthozoa</taxon>
        <taxon>Hexacorallia</taxon>
        <taxon>Actiniaria</taxon>
        <taxon>Aiptasiidae</taxon>
        <taxon>Exaiptasia</taxon>
    </lineage>
</organism>
<evidence type="ECO:0000256" key="3">
    <source>
        <dbReference type="ARBA" id="ARBA00023136"/>
    </source>
</evidence>
<dbReference type="Pfam" id="PF07690">
    <property type="entry name" value="MFS_1"/>
    <property type="match status" value="1"/>
</dbReference>
<reference evidence="6" key="1">
    <citation type="submission" date="2022-11" db="UniProtKB">
        <authorList>
            <consortium name="EnsemblMetazoa"/>
        </authorList>
    </citation>
    <scope>IDENTIFICATION</scope>
</reference>
<evidence type="ECO:0000256" key="1">
    <source>
        <dbReference type="ARBA" id="ARBA00022692"/>
    </source>
</evidence>
<feature type="transmembrane region" description="Helical" evidence="5">
    <location>
        <begin position="384"/>
        <end position="405"/>
    </location>
</feature>
<evidence type="ECO:0008006" key="8">
    <source>
        <dbReference type="Google" id="ProtNLM"/>
    </source>
</evidence>
<dbReference type="RefSeq" id="XP_020904229.2">
    <property type="nucleotide sequence ID" value="XM_021048570.2"/>
</dbReference>
<proteinExistence type="predicted"/>
<feature type="transmembrane region" description="Helical" evidence="5">
    <location>
        <begin position="217"/>
        <end position="240"/>
    </location>
</feature>
<accession>A0A913XGY4</accession>
<dbReference type="OMA" id="MYERVPF"/>
<feature type="transmembrane region" description="Helical" evidence="5">
    <location>
        <begin position="64"/>
        <end position="83"/>
    </location>
</feature>
<feature type="compositionally biased region" description="Basic and acidic residues" evidence="4">
    <location>
        <begin position="420"/>
        <end position="436"/>
    </location>
</feature>
<dbReference type="AlphaFoldDB" id="A0A913XGY4"/>
<evidence type="ECO:0000256" key="4">
    <source>
        <dbReference type="SAM" id="MobiDB-lite"/>
    </source>
</evidence>
<evidence type="ECO:0000313" key="7">
    <source>
        <dbReference type="Proteomes" id="UP000887567"/>
    </source>
</evidence>
<dbReference type="KEGG" id="epa:110242563"/>
<dbReference type="InterPro" id="IPR036259">
    <property type="entry name" value="MFS_trans_sf"/>
</dbReference>
<dbReference type="GeneID" id="110242563"/>
<feature type="transmembrane region" description="Helical" evidence="5">
    <location>
        <begin position="321"/>
        <end position="341"/>
    </location>
</feature>
<evidence type="ECO:0000313" key="6">
    <source>
        <dbReference type="EnsemblMetazoa" id="XP_020904229.2"/>
    </source>
</evidence>
<keyword evidence="7" id="KW-1185">Reference proteome</keyword>
<feature type="transmembrane region" description="Helical" evidence="5">
    <location>
        <begin position="290"/>
        <end position="309"/>
    </location>
</feature>
<keyword evidence="2 5" id="KW-1133">Transmembrane helix</keyword>
<evidence type="ECO:0000256" key="5">
    <source>
        <dbReference type="SAM" id="Phobius"/>
    </source>
</evidence>
<feature type="transmembrane region" description="Helical" evidence="5">
    <location>
        <begin position="127"/>
        <end position="146"/>
    </location>
</feature>
<dbReference type="InterPro" id="IPR011701">
    <property type="entry name" value="MFS"/>
</dbReference>
<dbReference type="SUPFAM" id="SSF103473">
    <property type="entry name" value="MFS general substrate transporter"/>
    <property type="match status" value="1"/>
</dbReference>
<sequence>FCLFLSFVGLGVSSAMYGPTILDLAYHTQSRLAQMSYVFTARSLGYLVGSIGGGWMFDKYNKYLVLGCSSLGIVLGMVVFPVVRSVYALIMIGSAMAICSGILDTAGNAILFVLWPKKSQPYMQMLHFTYAFGSFLAPLLAKPFLLPESVTNSTSNATVNGYDPDGIPSVTWAYWIGTIPCIFAGIFYLACAFLKSFKDEIIKKEHQLAASYSNNKVFTAIVLALFFLFFLFYVGIEGVYGGFVFTFAVKSKPHMSRGDAALLTSTFWGTFAFARLLSVPITKYLKPQKILLIDIIGCLIASVILLSQAHTACDTHSSAKLWAGTVILGISASSIFASTLSWVEYFLAVSGRVASFLIVGACVGDMIVPVVVGNTFKSIGPCTLLYSIFALSCLCLFTFTAIHLFGRHFKSSNTSTTRIEFHKKSKLPEEPPKPKEQDEDEVLKLLNEQNNEIFNGN</sequence>
<feature type="transmembrane region" description="Helical" evidence="5">
    <location>
        <begin position="172"/>
        <end position="197"/>
    </location>
</feature>
<dbReference type="PANTHER" id="PTHR23121">
    <property type="entry name" value="SODIUM-DEPENDENT GLUCOSE TRANSPORTER 1"/>
    <property type="match status" value="1"/>
</dbReference>
<feature type="region of interest" description="Disordered" evidence="4">
    <location>
        <begin position="420"/>
        <end position="440"/>
    </location>
</feature>
<feature type="transmembrane region" description="Helical" evidence="5">
    <location>
        <begin position="260"/>
        <end position="278"/>
    </location>
</feature>
<name>A0A913XGY4_EXADI</name>
<evidence type="ECO:0000256" key="2">
    <source>
        <dbReference type="ARBA" id="ARBA00022989"/>
    </source>
</evidence>
<protein>
    <recommendedName>
        <fullName evidence="8">Sodium-dependent glucose transporter 1</fullName>
    </recommendedName>
</protein>